<dbReference type="KEGG" id="tng:GSTEN00014393G001"/>
<proteinExistence type="predicted"/>
<reference evidence="2" key="1">
    <citation type="journal article" date="2004" name="Nature">
        <title>Genome duplication in the teleost fish Tetraodon nigroviridis reveals the early vertebrate proto-karyotype.</title>
        <authorList>
            <person name="Jaillon O."/>
            <person name="Aury J.-M."/>
            <person name="Brunet F."/>
            <person name="Petit J.-L."/>
            <person name="Stange-Thomann N."/>
            <person name="Mauceli E."/>
            <person name="Bouneau L."/>
            <person name="Fischer C."/>
            <person name="Ozouf-Costaz C."/>
            <person name="Bernot A."/>
            <person name="Nicaud S."/>
            <person name="Jaffe D."/>
            <person name="Fisher S."/>
            <person name="Lutfalla G."/>
            <person name="Dossat C."/>
            <person name="Segurens B."/>
            <person name="Dasilva C."/>
            <person name="Salanoubat M."/>
            <person name="Levy M."/>
            <person name="Boudet N."/>
            <person name="Castellano S."/>
            <person name="Anthouard V."/>
            <person name="Jubin C."/>
            <person name="Castelli V."/>
            <person name="Katinka M."/>
            <person name="Vacherie B."/>
            <person name="Biemont C."/>
            <person name="Skalli Z."/>
            <person name="Cattolico L."/>
            <person name="Poulain J."/>
            <person name="De Berardinis V."/>
            <person name="Cruaud C."/>
            <person name="Duprat S."/>
            <person name="Brottier P."/>
            <person name="Coutanceau J.-P."/>
            <person name="Gouzy J."/>
            <person name="Parra G."/>
            <person name="Lardier G."/>
            <person name="Chapple C."/>
            <person name="McKernan K.J."/>
            <person name="McEwan P."/>
            <person name="Bosak S."/>
            <person name="Kellis M."/>
            <person name="Volff J.-N."/>
            <person name="Guigo R."/>
            <person name="Zody M.C."/>
            <person name="Mesirov J."/>
            <person name="Lindblad-Toh K."/>
            <person name="Birren B."/>
            <person name="Nusbaum C."/>
            <person name="Kahn D."/>
            <person name="Robinson-Rechavi M."/>
            <person name="Laudet V."/>
            <person name="Schachter V."/>
            <person name="Quetier F."/>
            <person name="Saurin W."/>
            <person name="Scarpelli C."/>
            <person name="Wincker P."/>
            <person name="Lander E.S."/>
            <person name="Weissenbach J."/>
            <person name="Roest Crollius H."/>
        </authorList>
    </citation>
    <scope>NUCLEOTIDE SEQUENCE [LARGE SCALE GENOMIC DNA]</scope>
</reference>
<feature type="region of interest" description="Disordered" evidence="1">
    <location>
        <begin position="17"/>
        <end position="51"/>
    </location>
</feature>
<reference evidence="2" key="2">
    <citation type="submission" date="2004-02" db="EMBL/GenBank/DDBJ databases">
        <authorList>
            <consortium name="Genoscope"/>
            <consortium name="Whitehead Institute Centre for Genome Research"/>
        </authorList>
    </citation>
    <scope>NUCLEOTIDE SEQUENCE</scope>
</reference>
<organism evidence="2">
    <name type="scientific">Tetraodon nigroviridis</name>
    <name type="common">Spotted green pufferfish</name>
    <name type="synonym">Chelonodon nigroviridis</name>
    <dbReference type="NCBI Taxonomy" id="99883"/>
    <lineage>
        <taxon>Eukaryota</taxon>
        <taxon>Metazoa</taxon>
        <taxon>Chordata</taxon>
        <taxon>Craniata</taxon>
        <taxon>Vertebrata</taxon>
        <taxon>Euteleostomi</taxon>
        <taxon>Actinopterygii</taxon>
        <taxon>Neopterygii</taxon>
        <taxon>Teleostei</taxon>
        <taxon>Neoteleostei</taxon>
        <taxon>Acanthomorphata</taxon>
        <taxon>Eupercaria</taxon>
        <taxon>Tetraodontiformes</taxon>
        <taxon>Tetradontoidea</taxon>
        <taxon>Tetraodontidae</taxon>
        <taxon>Tetraodon</taxon>
    </lineage>
</organism>
<sequence length="51" mass="5835">MATWPCSYPKEEHQRWASPQLDVAPPQSSAVQGRFTRPRRTALGRENGVWP</sequence>
<dbReference type="EMBL" id="CAAE01014533">
    <property type="protein sequence ID" value="CAF97129.1"/>
    <property type="molecule type" value="Genomic_DNA"/>
</dbReference>
<accession>Q4SQF3</accession>
<dbReference type="AlphaFoldDB" id="Q4SQF3"/>
<protein>
    <submittedName>
        <fullName evidence="2">(spotted green pufferfish) hypothetical protein</fullName>
    </submittedName>
</protein>
<name>Q4SQF3_TETNG</name>
<evidence type="ECO:0000313" key="2">
    <source>
        <dbReference type="EMBL" id="CAF97129.1"/>
    </source>
</evidence>
<evidence type="ECO:0000256" key="1">
    <source>
        <dbReference type="SAM" id="MobiDB-lite"/>
    </source>
</evidence>
<gene>
    <name evidence="2" type="ORF">GSTENG00014393001</name>
</gene>
<comment type="caution">
    <text evidence="2">The sequence shown here is derived from an EMBL/GenBank/DDBJ whole genome shotgun (WGS) entry which is preliminary data.</text>
</comment>